<feature type="transmembrane region" description="Helical" evidence="1">
    <location>
        <begin position="108"/>
        <end position="126"/>
    </location>
</feature>
<dbReference type="InterPro" id="IPR056918">
    <property type="entry name" value="8xMP"/>
</dbReference>
<evidence type="ECO:0000256" key="1">
    <source>
        <dbReference type="SAM" id="Phobius"/>
    </source>
</evidence>
<keyword evidence="3" id="KW-1185">Reference proteome</keyword>
<name>A0A4Y8SNB8_9SPHI</name>
<dbReference type="Proteomes" id="UP000297540">
    <property type="component" value="Unassembled WGS sequence"/>
</dbReference>
<keyword evidence="1" id="KW-1133">Transmembrane helix</keyword>
<feature type="transmembrane region" description="Helical" evidence="1">
    <location>
        <begin position="167"/>
        <end position="184"/>
    </location>
</feature>
<dbReference type="AlphaFoldDB" id="A0A4Y8SNB8"/>
<evidence type="ECO:0000313" key="2">
    <source>
        <dbReference type="EMBL" id="TFF40613.1"/>
    </source>
</evidence>
<dbReference type="RefSeq" id="WP_133230137.1">
    <property type="nucleotide sequence ID" value="NZ_SOZE01000001.1"/>
</dbReference>
<feature type="transmembrane region" description="Helical" evidence="1">
    <location>
        <begin position="76"/>
        <end position="96"/>
    </location>
</feature>
<gene>
    <name evidence="2" type="ORF">E2R66_00045</name>
</gene>
<protein>
    <submittedName>
        <fullName evidence="2">Uncharacterized protein</fullName>
    </submittedName>
</protein>
<dbReference type="OrthoDB" id="9153185at2"/>
<keyword evidence="1" id="KW-0472">Membrane</keyword>
<dbReference type="EMBL" id="SOZE01000001">
    <property type="protein sequence ID" value="TFF40613.1"/>
    <property type="molecule type" value="Genomic_DNA"/>
</dbReference>
<feature type="transmembrane region" description="Helical" evidence="1">
    <location>
        <begin position="204"/>
        <end position="224"/>
    </location>
</feature>
<sequence>MKINWAKDFFIKIFGTFYLKQIDYTPLSDAEYYKRFGIKIEDVGKPVENEKLLERAYLKAWENRDFEINKLWTRAAYFWGFIVLIFGAYFSLLTSAHPEKAIKLHLDLYLLLLGLLFSITWYLVLLGSKVWQQNWEAHVDRLENYISGPIYKTVYYSGRRFYSVSKLNEVIALTVTGVWIALLIQYAQNYELIKSREGFSQIDWYVSISSLIAFVIAIVLRFGYSSGDYRVSGKGFFDRWE</sequence>
<proteinExistence type="predicted"/>
<reference evidence="2 3" key="1">
    <citation type="journal article" date="2017" name="Int. J. Syst. Evol. Microbiol.">
        <title>Mucilaginibacterpsychrotolerans sp. nov., isolated from peatlands.</title>
        <authorList>
            <person name="Deng Y."/>
            <person name="Shen L."/>
            <person name="Xu B."/>
            <person name="Liu Y."/>
            <person name="Gu Z."/>
            <person name="Liu H."/>
            <person name="Zhou Y."/>
        </authorList>
    </citation>
    <scope>NUCLEOTIDE SEQUENCE [LARGE SCALE GENOMIC DNA]</scope>
    <source>
        <strain evidence="2 3">NH7-4</strain>
    </source>
</reference>
<keyword evidence="1" id="KW-0812">Transmembrane</keyword>
<dbReference type="Pfam" id="PF24838">
    <property type="entry name" value="8xMP"/>
    <property type="match status" value="1"/>
</dbReference>
<organism evidence="2 3">
    <name type="scientific">Mucilaginibacter psychrotolerans</name>
    <dbReference type="NCBI Taxonomy" id="1524096"/>
    <lineage>
        <taxon>Bacteria</taxon>
        <taxon>Pseudomonadati</taxon>
        <taxon>Bacteroidota</taxon>
        <taxon>Sphingobacteriia</taxon>
        <taxon>Sphingobacteriales</taxon>
        <taxon>Sphingobacteriaceae</taxon>
        <taxon>Mucilaginibacter</taxon>
    </lineage>
</organism>
<comment type="caution">
    <text evidence="2">The sequence shown here is derived from an EMBL/GenBank/DDBJ whole genome shotgun (WGS) entry which is preliminary data.</text>
</comment>
<evidence type="ECO:0000313" key="3">
    <source>
        <dbReference type="Proteomes" id="UP000297540"/>
    </source>
</evidence>
<accession>A0A4Y8SNB8</accession>